<keyword evidence="3" id="KW-0808">Transferase</keyword>
<dbReference type="PANTHER" id="PTHR12526">
    <property type="entry name" value="GLYCOSYLTRANSFERASE"/>
    <property type="match status" value="1"/>
</dbReference>
<evidence type="ECO:0000259" key="2">
    <source>
        <dbReference type="Pfam" id="PF13439"/>
    </source>
</evidence>
<dbReference type="AlphaFoldDB" id="A0A6M1SQ64"/>
<evidence type="ECO:0000313" key="3">
    <source>
        <dbReference type="EMBL" id="NGP19280.1"/>
    </source>
</evidence>
<dbReference type="Proteomes" id="UP000474802">
    <property type="component" value="Unassembled WGS sequence"/>
</dbReference>
<dbReference type="Gene3D" id="3.40.50.2000">
    <property type="entry name" value="Glycogen Phosphorylase B"/>
    <property type="match status" value="2"/>
</dbReference>
<name>A0A6M1SQ64_9HYPH</name>
<dbReference type="Pfam" id="PF13439">
    <property type="entry name" value="Glyco_transf_4"/>
    <property type="match status" value="1"/>
</dbReference>
<evidence type="ECO:0000313" key="4">
    <source>
        <dbReference type="Proteomes" id="UP000474802"/>
    </source>
</evidence>
<protein>
    <submittedName>
        <fullName evidence="3">Glycosyltransferase</fullName>
    </submittedName>
</protein>
<dbReference type="GO" id="GO:0016757">
    <property type="term" value="F:glycosyltransferase activity"/>
    <property type="evidence" value="ECO:0007669"/>
    <property type="project" value="InterPro"/>
</dbReference>
<dbReference type="Pfam" id="PF00534">
    <property type="entry name" value="Glycos_transf_1"/>
    <property type="match status" value="1"/>
</dbReference>
<dbReference type="InterPro" id="IPR001296">
    <property type="entry name" value="Glyco_trans_1"/>
</dbReference>
<gene>
    <name evidence="3" type="ORF">G5575_18025</name>
</gene>
<reference evidence="3 4" key="2">
    <citation type="submission" date="2020-03" db="EMBL/GenBank/DDBJ databases">
        <title>Devosia chinhatensis sp. nov., isolated from a hexachlorocyclohexane (HCH) dump site in India.</title>
        <authorList>
            <person name="Kumar M."/>
            <person name="Lal R."/>
        </authorList>
    </citation>
    <scope>NUCLEOTIDE SEQUENCE [LARGE SCALE GENOMIC DNA]</scope>
    <source>
        <strain evidence="3 4">H239</strain>
    </source>
</reference>
<dbReference type="EMBL" id="JAALFG010000005">
    <property type="protein sequence ID" value="NGP19280.1"/>
    <property type="molecule type" value="Genomic_DNA"/>
</dbReference>
<proteinExistence type="predicted"/>
<keyword evidence="4" id="KW-1185">Reference proteome</keyword>
<evidence type="ECO:0000259" key="1">
    <source>
        <dbReference type="Pfam" id="PF00534"/>
    </source>
</evidence>
<comment type="caution">
    <text evidence="3">The sequence shown here is derived from an EMBL/GenBank/DDBJ whole genome shotgun (WGS) entry which is preliminary data.</text>
</comment>
<feature type="domain" description="Glycosyl transferase family 1" evidence="1">
    <location>
        <begin position="187"/>
        <end position="338"/>
    </location>
</feature>
<dbReference type="SUPFAM" id="SSF53756">
    <property type="entry name" value="UDP-Glycosyltransferase/glycogen phosphorylase"/>
    <property type="match status" value="1"/>
</dbReference>
<dbReference type="PANTHER" id="PTHR12526:SF627">
    <property type="entry name" value="D-RHAMNOSYLTRANSFERASE WBPZ"/>
    <property type="match status" value="1"/>
</dbReference>
<feature type="domain" description="Glycosyltransferase subfamily 4-like N-terminal" evidence="2">
    <location>
        <begin position="17"/>
        <end position="171"/>
    </location>
</feature>
<reference evidence="3 4" key="1">
    <citation type="submission" date="2020-02" db="EMBL/GenBank/DDBJ databases">
        <authorList>
            <person name="Khan S.A."/>
            <person name="Jeon C.O."/>
            <person name="Chun B.H."/>
        </authorList>
    </citation>
    <scope>NUCLEOTIDE SEQUENCE [LARGE SCALE GENOMIC DNA]</scope>
    <source>
        <strain evidence="3 4">H239</strain>
    </source>
</reference>
<sequence length="364" mass="39515">MKVLHVYKTFAPDDFTGVPRVIHSIAKSLSTCCDNTVLTLADQPAASQPLEVDGYHLYQVKRAGKLYSTDLSISIFGDFRRRAAEADVVHFHHPWPLMDLMQLASCSQTPSVITYHSDIVRQRLLKPIYAPIMHAFLLQADALVATSPNYLKSSPILQRYRQKASVIPIGIAARDAPDVSLVRHWKSKVGEGFFLFIGTFRYYKGLRYLIEAARLNGLRVVIVGSGDVGSLGRNLPDNVTVLGPVSEVDKEALLTLSAAFVFPSHLRSEAFGVALLEAARAGKPMISCEIGTGTSFVNVDGLTGIVVPPANPDALSAAMVQLAGVPGLAAKMGAAAIERYRSHFSEDGMSSKYLQIYQRLAASA</sequence>
<dbReference type="InterPro" id="IPR028098">
    <property type="entry name" value="Glyco_trans_4-like_N"/>
</dbReference>
<organism evidence="3 4">
    <name type="scientific">Devosia aurantiaca</name>
    <dbReference type="NCBI Taxonomy" id="2714858"/>
    <lineage>
        <taxon>Bacteria</taxon>
        <taxon>Pseudomonadati</taxon>
        <taxon>Pseudomonadota</taxon>
        <taxon>Alphaproteobacteria</taxon>
        <taxon>Hyphomicrobiales</taxon>
        <taxon>Devosiaceae</taxon>
        <taxon>Devosia</taxon>
    </lineage>
</organism>
<accession>A0A6M1SQ64</accession>